<organism evidence="9 10">
    <name type="scientific">candidate division WOR-1 bacterium RIFOXYB2_FULL_36_35</name>
    <dbReference type="NCBI Taxonomy" id="1802578"/>
    <lineage>
        <taxon>Bacteria</taxon>
        <taxon>Bacillati</taxon>
        <taxon>Saganbacteria</taxon>
    </lineage>
</organism>
<evidence type="ECO:0000256" key="3">
    <source>
        <dbReference type="ARBA" id="ARBA00022598"/>
    </source>
</evidence>
<keyword evidence="4 8" id="KW-0566">Pantothenate biosynthesis</keyword>
<keyword evidence="5 8" id="KW-0547">Nucleotide-binding</keyword>
<reference evidence="9 10" key="1">
    <citation type="journal article" date="2016" name="Nat. Commun.">
        <title>Thousands of microbial genomes shed light on interconnected biogeochemical processes in an aquifer system.</title>
        <authorList>
            <person name="Anantharaman K."/>
            <person name="Brown C.T."/>
            <person name="Hug L.A."/>
            <person name="Sharon I."/>
            <person name="Castelle C.J."/>
            <person name="Probst A.J."/>
            <person name="Thomas B.C."/>
            <person name="Singh A."/>
            <person name="Wilkins M.J."/>
            <person name="Karaoz U."/>
            <person name="Brodie E.L."/>
            <person name="Williams K.H."/>
            <person name="Hubbard S.S."/>
            <person name="Banfield J.F."/>
        </authorList>
    </citation>
    <scope>NUCLEOTIDE SEQUENCE [LARGE SCALE GENOMIC DNA]</scope>
</reference>
<dbReference type="CDD" id="cd00560">
    <property type="entry name" value="PanC"/>
    <property type="match status" value="1"/>
</dbReference>
<dbReference type="HAMAP" id="MF_00158">
    <property type="entry name" value="PanC"/>
    <property type="match status" value="1"/>
</dbReference>
<sequence>MKTIKKAKEMSAFSNRAKARGQTLALVPTMGALHEGHLSLVESAKEKANIVIVSIFINPTQFAPTEDLKKYPKNLLKDQKALKLFDPIIIFAPSEKDLYSSGFDTWVEEGTLSRRLCGKFRFGHFKGVTTIVTKLFNIVRPDYAIFGEKDYQQQLIIKKITRDLNYPIEIATCPTVREYDGLAMSSRNQYLSEKERKSATVLYKALIRAKKDIEGGETDCRKIIVGLGRLIGFEAIVRVDYINIVNPETLEEVKEIGKEKVLIAIAGRIGKTRLIDSMIVTPK</sequence>
<keyword evidence="6 8" id="KW-0067">ATP-binding</keyword>
<comment type="function">
    <text evidence="8">Catalyzes the condensation of pantoate with beta-alanine in an ATP-dependent reaction via a pantoyl-adenylate intermediate.</text>
</comment>
<dbReference type="InterPro" id="IPR003721">
    <property type="entry name" value="Pantoate_ligase"/>
</dbReference>
<comment type="subunit">
    <text evidence="8">Homodimer.</text>
</comment>
<dbReference type="SUPFAM" id="SSF52374">
    <property type="entry name" value="Nucleotidylyl transferase"/>
    <property type="match status" value="1"/>
</dbReference>
<comment type="catalytic activity">
    <reaction evidence="7 8">
        <text>(R)-pantoate + beta-alanine + ATP = (R)-pantothenate + AMP + diphosphate + H(+)</text>
        <dbReference type="Rhea" id="RHEA:10912"/>
        <dbReference type="ChEBI" id="CHEBI:15378"/>
        <dbReference type="ChEBI" id="CHEBI:15980"/>
        <dbReference type="ChEBI" id="CHEBI:29032"/>
        <dbReference type="ChEBI" id="CHEBI:30616"/>
        <dbReference type="ChEBI" id="CHEBI:33019"/>
        <dbReference type="ChEBI" id="CHEBI:57966"/>
        <dbReference type="ChEBI" id="CHEBI:456215"/>
        <dbReference type="EC" id="6.3.2.1"/>
    </reaction>
</comment>
<dbReference type="GO" id="GO:0005524">
    <property type="term" value="F:ATP binding"/>
    <property type="evidence" value="ECO:0007669"/>
    <property type="project" value="UniProtKB-KW"/>
</dbReference>
<proteinExistence type="inferred from homology"/>
<dbReference type="GO" id="GO:0005829">
    <property type="term" value="C:cytosol"/>
    <property type="evidence" value="ECO:0007669"/>
    <property type="project" value="TreeGrafter"/>
</dbReference>
<dbReference type="AlphaFoldDB" id="A0A1F4S2S6"/>
<dbReference type="EC" id="6.3.2.1" evidence="8"/>
<evidence type="ECO:0000256" key="6">
    <source>
        <dbReference type="ARBA" id="ARBA00022840"/>
    </source>
</evidence>
<feature type="binding site" evidence="8">
    <location>
        <position position="61"/>
    </location>
    <ligand>
        <name>(R)-pantoate</name>
        <dbReference type="ChEBI" id="CHEBI:15980"/>
    </ligand>
</feature>
<feature type="binding site" evidence="8">
    <location>
        <position position="176"/>
    </location>
    <ligand>
        <name>ATP</name>
        <dbReference type="ChEBI" id="CHEBI:30616"/>
    </ligand>
</feature>
<dbReference type="GO" id="GO:0004592">
    <property type="term" value="F:pantoate-beta-alanine ligase activity"/>
    <property type="evidence" value="ECO:0007669"/>
    <property type="project" value="UniProtKB-UniRule"/>
</dbReference>
<dbReference type="Gene3D" id="3.40.50.620">
    <property type="entry name" value="HUPs"/>
    <property type="match status" value="1"/>
</dbReference>
<dbReference type="Gene3D" id="3.30.1300.10">
    <property type="entry name" value="Pantoate-beta-alanine ligase, C-terminal domain"/>
    <property type="match status" value="1"/>
</dbReference>
<evidence type="ECO:0000256" key="4">
    <source>
        <dbReference type="ARBA" id="ARBA00022655"/>
    </source>
</evidence>
<dbReference type="Proteomes" id="UP000177905">
    <property type="component" value="Unassembled WGS sequence"/>
</dbReference>
<comment type="miscellaneous">
    <text evidence="8">The reaction proceeds by a bi uni uni bi ping pong mechanism.</text>
</comment>
<comment type="caution">
    <text evidence="9">The sequence shown here is derived from an EMBL/GenBank/DDBJ whole genome shotgun (WGS) entry which is preliminary data.</text>
</comment>
<dbReference type="PANTHER" id="PTHR21299">
    <property type="entry name" value="CYTIDYLATE KINASE/PANTOATE-BETA-ALANINE LIGASE"/>
    <property type="match status" value="1"/>
</dbReference>
<accession>A0A1F4S2S6</accession>
<evidence type="ECO:0000256" key="8">
    <source>
        <dbReference type="HAMAP-Rule" id="MF_00158"/>
    </source>
</evidence>
<evidence type="ECO:0000256" key="5">
    <source>
        <dbReference type="ARBA" id="ARBA00022741"/>
    </source>
</evidence>
<feature type="binding site" evidence="8">
    <location>
        <begin position="147"/>
        <end position="150"/>
    </location>
    <ligand>
        <name>ATP</name>
        <dbReference type="ChEBI" id="CHEBI:30616"/>
    </ligand>
</feature>
<dbReference type="NCBIfam" id="TIGR00018">
    <property type="entry name" value="panC"/>
    <property type="match status" value="1"/>
</dbReference>
<feature type="binding site" evidence="8">
    <location>
        <position position="61"/>
    </location>
    <ligand>
        <name>beta-alanine</name>
        <dbReference type="ChEBI" id="CHEBI:57966"/>
    </ligand>
</feature>
<dbReference type="FunFam" id="3.30.1300.10:FF:000001">
    <property type="entry name" value="Pantothenate synthetase"/>
    <property type="match status" value="1"/>
</dbReference>
<evidence type="ECO:0000313" key="9">
    <source>
        <dbReference type="EMBL" id="OGC14679.1"/>
    </source>
</evidence>
<dbReference type="InterPro" id="IPR004821">
    <property type="entry name" value="Cyt_trans-like"/>
</dbReference>
<gene>
    <name evidence="8" type="primary">panC</name>
    <name evidence="9" type="ORF">A2290_01360</name>
</gene>
<dbReference type="PANTHER" id="PTHR21299:SF1">
    <property type="entry name" value="PANTOATE--BETA-ALANINE LIGASE"/>
    <property type="match status" value="1"/>
</dbReference>
<comment type="similarity">
    <text evidence="2 8">Belongs to the pantothenate synthetase family.</text>
</comment>
<dbReference type="Pfam" id="PF02569">
    <property type="entry name" value="Pantoate_ligase"/>
    <property type="match status" value="1"/>
</dbReference>
<dbReference type="NCBIfam" id="TIGR00125">
    <property type="entry name" value="cyt_tran_rel"/>
    <property type="match status" value="1"/>
</dbReference>
<protein>
    <recommendedName>
        <fullName evidence="8">Pantothenate synthetase</fullName>
        <shortName evidence="8">PS</shortName>
        <ecNumber evidence="8">6.3.2.1</ecNumber>
    </recommendedName>
    <alternativeName>
        <fullName evidence="8">Pantoate--beta-alanine ligase</fullName>
    </alternativeName>
    <alternativeName>
        <fullName evidence="8">Pantoate-activating enzyme</fullName>
    </alternativeName>
</protein>
<evidence type="ECO:0000256" key="1">
    <source>
        <dbReference type="ARBA" id="ARBA00004990"/>
    </source>
</evidence>
<feature type="binding site" evidence="8">
    <location>
        <position position="153"/>
    </location>
    <ligand>
        <name>(R)-pantoate</name>
        <dbReference type="ChEBI" id="CHEBI:15980"/>
    </ligand>
</feature>
<comment type="pathway">
    <text evidence="1 8">Cofactor biosynthesis; (R)-pantothenate biosynthesis; (R)-pantothenate from (R)-pantoate and beta-alanine: step 1/1.</text>
</comment>
<dbReference type="InterPro" id="IPR042176">
    <property type="entry name" value="Pantoate_ligase_C"/>
</dbReference>
<evidence type="ECO:0000256" key="7">
    <source>
        <dbReference type="ARBA" id="ARBA00048258"/>
    </source>
</evidence>
<name>A0A1F4S2S6_UNCSA</name>
<dbReference type="GO" id="GO:0015940">
    <property type="term" value="P:pantothenate biosynthetic process"/>
    <property type="evidence" value="ECO:0007669"/>
    <property type="project" value="UniProtKB-UniRule"/>
</dbReference>
<keyword evidence="3 8" id="KW-0436">Ligase</keyword>
<feature type="active site" description="Proton donor" evidence="8">
    <location>
        <position position="37"/>
    </location>
</feature>
<dbReference type="InterPro" id="IPR014729">
    <property type="entry name" value="Rossmann-like_a/b/a_fold"/>
</dbReference>
<comment type="subcellular location">
    <subcellularLocation>
        <location evidence="8">Cytoplasm</location>
    </subcellularLocation>
</comment>
<feature type="binding site" evidence="8">
    <location>
        <begin position="184"/>
        <end position="187"/>
    </location>
    <ligand>
        <name>ATP</name>
        <dbReference type="ChEBI" id="CHEBI:30616"/>
    </ligand>
</feature>
<dbReference type="EMBL" id="MEUA01000033">
    <property type="protein sequence ID" value="OGC14679.1"/>
    <property type="molecule type" value="Genomic_DNA"/>
</dbReference>
<evidence type="ECO:0000313" key="10">
    <source>
        <dbReference type="Proteomes" id="UP000177905"/>
    </source>
</evidence>
<feature type="binding site" evidence="8">
    <location>
        <begin position="30"/>
        <end position="37"/>
    </location>
    <ligand>
        <name>ATP</name>
        <dbReference type="ChEBI" id="CHEBI:30616"/>
    </ligand>
</feature>
<dbReference type="UniPathway" id="UPA00028">
    <property type="reaction ID" value="UER00005"/>
</dbReference>
<keyword evidence="8" id="KW-0963">Cytoplasm</keyword>
<evidence type="ECO:0000256" key="2">
    <source>
        <dbReference type="ARBA" id="ARBA00009256"/>
    </source>
</evidence>